<evidence type="ECO:0008006" key="5">
    <source>
        <dbReference type="Google" id="ProtNLM"/>
    </source>
</evidence>
<dbReference type="Pfam" id="PF03401">
    <property type="entry name" value="TctC"/>
    <property type="match status" value="1"/>
</dbReference>
<protein>
    <recommendedName>
        <fullName evidence="5">ABC transporter substrate-binding protein</fullName>
    </recommendedName>
</protein>
<reference evidence="3 4" key="1">
    <citation type="journal article" date="2014" name="Genome Announc.">
        <title>Complete Genome Sequence of Polychlorinated Biphenyl Degrader Comamonas testosteroni TK102 (NBRC 109938).</title>
        <authorList>
            <person name="Fukuda K."/>
            <person name="Hosoyama A."/>
            <person name="Tsuchikane K."/>
            <person name="Ohji S."/>
            <person name="Yamazoe A."/>
            <person name="Fujita N."/>
            <person name="Shintani M."/>
            <person name="Kimbara K."/>
        </authorList>
    </citation>
    <scope>NUCLEOTIDE SEQUENCE [LARGE SCALE GENOMIC DNA]</scope>
    <source>
        <strain evidence="3">TK102</strain>
    </source>
</reference>
<accession>A0A076PXB7</accession>
<evidence type="ECO:0000313" key="4">
    <source>
        <dbReference type="Proteomes" id="UP000028782"/>
    </source>
</evidence>
<sequence>MSMTLKKSASFCALAVLLSSSALAQAFPSHPITIVVPYNAGGASDGQVRMMSEALSRELGQPIVVENKPGASGALGAIQVARSKADGHTLLFPNNGVLVPPLLSAKAGFDPFKDFKPIGLVSTVPMVLVTNKTTPATDVKSFLSYARSLPGGVMYASAGPASFGHLTTMRFAMLADIKVDHVPYKGEAGTTMAARTGEVQMLLTTPSAAMLGQIHQGNLRLLGTATPEPSPVVPDAPLLSQSVPGFTAEAWFGLLAPAGTPDSAIEKINLALHRVLSDKTLKAKFLAAGAVVKTSTPAEFNNRMQQESKQMREVITKFNIKAE</sequence>
<dbReference type="Proteomes" id="UP000028782">
    <property type="component" value="Chromosome"/>
</dbReference>
<keyword evidence="2" id="KW-0732">Signal</keyword>
<dbReference type="EMBL" id="CP006704">
    <property type="protein sequence ID" value="AIJ49361.1"/>
    <property type="molecule type" value="Genomic_DNA"/>
</dbReference>
<comment type="similarity">
    <text evidence="1">Belongs to the UPF0065 (bug) family.</text>
</comment>
<dbReference type="HOGENOM" id="CLU_045683_0_1_4"/>
<evidence type="ECO:0000313" key="3">
    <source>
        <dbReference type="EMBL" id="AIJ49361.1"/>
    </source>
</evidence>
<dbReference type="PANTHER" id="PTHR42928:SF5">
    <property type="entry name" value="BLR1237 PROTEIN"/>
    <property type="match status" value="1"/>
</dbReference>
<dbReference type="PIRSF" id="PIRSF017082">
    <property type="entry name" value="YflP"/>
    <property type="match status" value="1"/>
</dbReference>
<name>A0A076PXB7_COMTE</name>
<evidence type="ECO:0000256" key="2">
    <source>
        <dbReference type="SAM" id="SignalP"/>
    </source>
</evidence>
<dbReference type="SUPFAM" id="SSF53850">
    <property type="entry name" value="Periplasmic binding protein-like II"/>
    <property type="match status" value="1"/>
</dbReference>
<proteinExistence type="inferred from homology"/>
<feature type="signal peptide" evidence="2">
    <location>
        <begin position="1"/>
        <end position="24"/>
    </location>
</feature>
<dbReference type="InterPro" id="IPR042100">
    <property type="entry name" value="Bug_dom1"/>
</dbReference>
<dbReference type="PANTHER" id="PTHR42928">
    <property type="entry name" value="TRICARBOXYLATE-BINDING PROTEIN"/>
    <property type="match status" value="1"/>
</dbReference>
<feature type="chain" id="PRO_5001716173" description="ABC transporter substrate-binding protein" evidence="2">
    <location>
        <begin position="25"/>
        <end position="323"/>
    </location>
</feature>
<dbReference type="AlphaFoldDB" id="A0A076PXB7"/>
<organism evidence="3 4">
    <name type="scientific">Comamonas testosteroni TK102</name>
    <dbReference type="NCBI Taxonomy" id="1392005"/>
    <lineage>
        <taxon>Bacteria</taxon>
        <taxon>Pseudomonadati</taxon>
        <taxon>Pseudomonadota</taxon>
        <taxon>Betaproteobacteria</taxon>
        <taxon>Burkholderiales</taxon>
        <taxon>Comamonadaceae</taxon>
        <taxon>Comamonas</taxon>
    </lineage>
</organism>
<evidence type="ECO:0000256" key="1">
    <source>
        <dbReference type="ARBA" id="ARBA00006987"/>
    </source>
</evidence>
<dbReference type="Gene3D" id="3.40.190.150">
    <property type="entry name" value="Bordetella uptake gene, domain 1"/>
    <property type="match status" value="1"/>
</dbReference>
<gene>
    <name evidence="3" type="ORF">O987_26475</name>
</gene>
<dbReference type="InterPro" id="IPR005064">
    <property type="entry name" value="BUG"/>
</dbReference>
<dbReference type="KEGG" id="ctes:O987_26475"/>
<dbReference type="CDD" id="cd07012">
    <property type="entry name" value="PBP2_Bug_TTT"/>
    <property type="match status" value="1"/>
</dbReference>
<dbReference type="Gene3D" id="3.40.190.10">
    <property type="entry name" value="Periplasmic binding protein-like II"/>
    <property type="match status" value="1"/>
</dbReference>